<reference evidence="2" key="1">
    <citation type="submission" date="2018-01" db="EMBL/GenBank/DDBJ databases">
        <authorList>
            <person name="Clerissi C."/>
        </authorList>
    </citation>
    <scope>NUCLEOTIDE SEQUENCE</scope>
    <source>
        <strain evidence="2">Cupriavidus taiwanensis STM 8556</strain>
    </source>
</reference>
<organism evidence="2">
    <name type="scientific">Cupriavidus taiwanensis</name>
    <dbReference type="NCBI Taxonomy" id="164546"/>
    <lineage>
        <taxon>Bacteria</taxon>
        <taxon>Pseudomonadati</taxon>
        <taxon>Pseudomonadota</taxon>
        <taxon>Betaproteobacteria</taxon>
        <taxon>Burkholderiales</taxon>
        <taxon>Burkholderiaceae</taxon>
        <taxon>Cupriavidus</taxon>
    </lineage>
</organism>
<sequence length="76" mass="8309">MGRLQGERHRPRAGPHRPGRVHRAQAQLYQPRPQGDGLVRRLSAADFAIACAAAPPPWAATHGVTQTRRLHHAGNP</sequence>
<dbReference type="AlphaFoldDB" id="A0A375E8K0"/>
<comment type="caution">
    <text evidence="2">The sequence shown here is derived from an EMBL/GenBank/DDBJ whole genome shotgun (WGS) entry which is preliminary data.</text>
</comment>
<dbReference type="EMBL" id="OFTH01000043">
    <property type="protein sequence ID" value="SOZ71537.1"/>
    <property type="molecule type" value="Genomic_DNA"/>
</dbReference>
<feature type="region of interest" description="Disordered" evidence="1">
    <location>
        <begin position="1"/>
        <end position="25"/>
    </location>
</feature>
<evidence type="ECO:0000313" key="2">
    <source>
        <dbReference type="EMBL" id="SOZ71537.1"/>
    </source>
</evidence>
<accession>A0A375E8K0</accession>
<name>A0A375E8K0_9BURK</name>
<proteinExistence type="predicted"/>
<evidence type="ECO:0000256" key="1">
    <source>
        <dbReference type="SAM" id="MobiDB-lite"/>
    </source>
</evidence>
<gene>
    <name evidence="2" type="ORF">CBM2613_B180012</name>
</gene>
<feature type="compositionally biased region" description="Basic residues" evidence="1">
    <location>
        <begin position="9"/>
        <end position="23"/>
    </location>
</feature>
<protein>
    <submittedName>
        <fullName evidence="2">Uncharacterized protein</fullName>
    </submittedName>
</protein>
<dbReference type="Proteomes" id="UP000256952">
    <property type="component" value="Chromosome CBM2613_b"/>
</dbReference>